<evidence type="ECO:0000256" key="6">
    <source>
        <dbReference type="ARBA" id="ARBA00023065"/>
    </source>
</evidence>
<accession>A0A497EKB5</accession>
<evidence type="ECO:0000256" key="7">
    <source>
        <dbReference type="ARBA" id="ARBA00023136"/>
    </source>
</evidence>
<evidence type="ECO:0000256" key="8">
    <source>
        <dbReference type="SAM" id="Phobius"/>
    </source>
</evidence>
<dbReference type="Pfam" id="PF00137">
    <property type="entry name" value="ATP-synt_C"/>
    <property type="match status" value="2"/>
</dbReference>
<dbReference type="EMBL" id="QMQV01000178">
    <property type="protein sequence ID" value="RLE46541.1"/>
    <property type="molecule type" value="Genomic_DNA"/>
</dbReference>
<evidence type="ECO:0000256" key="4">
    <source>
        <dbReference type="ARBA" id="ARBA00022692"/>
    </source>
</evidence>
<feature type="transmembrane region" description="Helical" evidence="8">
    <location>
        <begin position="91"/>
        <end position="110"/>
    </location>
</feature>
<dbReference type="Proteomes" id="UP000278475">
    <property type="component" value="Unassembled WGS sequence"/>
</dbReference>
<keyword evidence="4 8" id="KW-0812">Transmembrane</keyword>
<dbReference type="PANTHER" id="PTHR10263">
    <property type="entry name" value="V-TYPE PROTON ATPASE PROTEOLIPID SUBUNIT"/>
    <property type="match status" value="1"/>
</dbReference>
<sequence length="157" mass="16201">MNPGLYLAIAGAAIAVALSGTGSAKGIGIVGSAASGALSEDPKKFGKYILLVALPGTQGIYGFVMGFLTIQKIGLLTGQIVQLSVTQGLEVFFMNLPIAISGLFSAIHQGKVCAGGVNLISKQEGEMGKALVMGVLVEFYAVLGLLVSIFVWMFLTF</sequence>
<evidence type="ECO:0000256" key="2">
    <source>
        <dbReference type="ARBA" id="ARBA00007296"/>
    </source>
</evidence>
<gene>
    <name evidence="10" type="ORF">DRJ31_09905</name>
</gene>
<reference evidence="10 11" key="1">
    <citation type="submission" date="2018-06" db="EMBL/GenBank/DDBJ databases">
        <title>Extensive metabolic versatility and redundancy in microbially diverse, dynamic hydrothermal sediments.</title>
        <authorList>
            <person name="Dombrowski N."/>
            <person name="Teske A."/>
            <person name="Baker B.J."/>
        </authorList>
    </citation>
    <scope>NUCLEOTIDE SEQUENCE [LARGE SCALE GENOMIC DNA]</scope>
    <source>
        <strain evidence="10">B66_G16</strain>
    </source>
</reference>
<evidence type="ECO:0000256" key="3">
    <source>
        <dbReference type="ARBA" id="ARBA00022448"/>
    </source>
</evidence>
<dbReference type="Gene3D" id="1.20.120.610">
    <property type="entry name" value="lithium bound rotor ring of v- atpase"/>
    <property type="match status" value="1"/>
</dbReference>
<comment type="caution">
    <text evidence="10">The sequence shown here is derived from an EMBL/GenBank/DDBJ whole genome shotgun (WGS) entry which is preliminary data.</text>
</comment>
<dbReference type="InterPro" id="IPR002379">
    <property type="entry name" value="ATPase_proteolipid_c-like_dom"/>
</dbReference>
<keyword evidence="7 8" id="KW-0472">Membrane</keyword>
<dbReference type="GO" id="GO:0033177">
    <property type="term" value="C:proton-transporting two-sector ATPase complex, proton-transporting domain"/>
    <property type="evidence" value="ECO:0007669"/>
    <property type="project" value="InterPro"/>
</dbReference>
<dbReference type="NCBIfam" id="NF005124">
    <property type="entry name" value="PRK06558.1"/>
    <property type="match status" value="1"/>
</dbReference>
<feature type="domain" description="V-ATPase proteolipid subunit C-like" evidence="9">
    <location>
        <begin position="11"/>
        <end position="68"/>
    </location>
</feature>
<comment type="subcellular location">
    <subcellularLocation>
        <location evidence="1">Membrane</location>
        <topology evidence="1">Multi-pass membrane protein</topology>
    </subcellularLocation>
</comment>
<feature type="domain" description="V-ATPase proteolipid subunit C-like" evidence="9">
    <location>
        <begin position="96"/>
        <end position="150"/>
    </location>
</feature>
<keyword evidence="6" id="KW-0406">Ion transport</keyword>
<evidence type="ECO:0000313" key="10">
    <source>
        <dbReference type="EMBL" id="RLE46541.1"/>
    </source>
</evidence>
<keyword evidence="3" id="KW-0813">Transport</keyword>
<dbReference type="InterPro" id="IPR035921">
    <property type="entry name" value="F/V-ATP_Csub_sf"/>
</dbReference>
<comment type="similarity">
    <text evidence="2">Belongs to the V-ATPase proteolipid subunit family.</text>
</comment>
<protein>
    <submittedName>
        <fullName evidence="10">V-type ATP synthase subunit K</fullName>
    </submittedName>
</protein>
<evidence type="ECO:0000256" key="5">
    <source>
        <dbReference type="ARBA" id="ARBA00022989"/>
    </source>
</evidence>
<dbReference type="CDD" id="cd18179">
    <property type="entry name" value="ATP-synt_Vo_Ao_c_NTPK_rpt1"/>
    <property type="match status" value="1"/>
</dbReference>
<feature type="transmembrane region" description="Helical" evidence="8">
    <location>
        <begin position="48"/>
        <end position="70"/>
    </location>
</feature>
<organism evidence="10 11">
    <name type="scientific">Thermoproteota archaeon</name>
    <dbReference type="NCBI Taxonomy" id="2056631"/>
    <lineage>
        <taxon>Archaea</taxon>
        <taxon>Thermoproteota</taxon>
    </lineage>
</organism>
<dbReference type="CDD" id="cd18180">
    <property type="entry name" value="ATP-synt_Vo_Ao_c_NTPK_rpt2"/>
    <property type="match status" value="1"/>
</dbReference>
<dbReference type="SUPFAM" id="SSF81333">
    <property type="entry name" value="F1F0 ATP synthase subunit C"/>
    <property type="match status" value="2"/>
</dbReference>
<evidence type="ECO:0000313" key="11">
    <source>
        <dbReference type="Proteomes" id="UP000278475"/>
    </source>
</evidence>
<name>A0A497EKB5_9CREN</name>
<dbReference type="AlphaFoldDB" id="A0A497EKB5"/>
<dbReference type="GO" id="GO:0015078">
    <property type="term" value="F:proton transmembrane transporter activity"/>
    <property type="evidence" value="ECO:0007669"/>
    <property type="project" value="InterPro"/>
</dbReference>
<feature type="transmembrane region" description="Helical" evidence="8">
    <location>
        <begin position="130"/>
        <end position="155"/>
    </location>
</feature>
<evidence type="ECO:0000256" key="1">
    <source>
        <dbReference type="ARBA" id="ARBA00004141"/>
    </source>
</evidence>
<keyword evidence="5 8" id="KW-1133">Transmembrane helix</keyword>
<proteinExistence type="inferred from homology"/>
<evidence type="ECO:0000259" key="9">
    <source>
        <dbReference type="Pfam" id="PF00137"/>
    </source>
</evidence>